<organism evidence="1 2">
    <name type="scientific">Araneus ventricosus</name>
    <name type="common">Orbweaver spider</name>
    <name type="synonym">Epeira ventricosa</name>
    <dbReference type="NCBI Taxonomy" id="182803"/>
    <lineage>
        <taxon>Eukaryota</taxon>
        <taxon>Metazoa</taxon>
        <taxon>Ecdysozoa</taxon>
        <taxon>Arthropoda</taxon>
        <taxon>Chelicerata</taxon>
        <taxon>Arachnida</taxon>
        <taxon>Araneae</taxon>
        <taxon>Araneomorphae</taxon>
        <taxon>Entelegynae</taxon>
        <taxon>Araneoidea</taxon>
        <taxon>Araneidae</taxon>
        <taxon>Araneus</taxon>
    </lineage>
</organism>
<protein>
    <submittedName>
        <fullName evidence="1">Uncharacterized protein</fullName>
    </submittedName>
</protein>
<comment type="caution">
    <text evidence="1">The sequence shown here is derived from an EMBL/GenBank/DDBJ whole genome shotgun (WGS) entry which is preliminary data.</text>
</comment>
<accession>A0A4Y2GC95</accession>
<evidence type="ECO:0000313" key="2">
    <source>
        <dbReference type="Proteomes" id="UP000499080"/>
    </source>
</evidence>
<sequence length="116" mass="13033">MACFVVISVREQRTTSSTLGEASQSYCPISCLSSIRVGFVNVPPGQLLCLWRTWHTSSPCHQVPPHAFLPPRVSSRSTHRSLDEINTNHRLLTNKIIDLLNLITSHEDLLKSEQPE</sequence>
<keyword evidence="2" id="KW-1185">Reference proteome</keyword>
<evidence type="ECO:0000313" key="1">
    <source>
        <dbReference type="EMBL" id="GBM50345.1"/>
    </source>
</evidence>
<reference evidence="1 2" key="1">
    <citation type="journal article" date="2019" name="Sci. Rep.">
        <title>Orb-weaving spider Araneus ventricosus genome elucidates the spidroin gene catalogue.</title>
        <authorList>
            <person name="Kono N."/>
            <person name="Nakamura H."/>
            <person name="Ohtoshi R."/>
            <person name="Moran D.A.P."/>
            <person name="Shinohara A."/>
            <person name="Yoshida Y."/>
            <person name="Fujiwara M."/>
            <person name="Mori M."/>
            <person name="Tomita M."/>
            <person name="Arakawa K."/>
        </authorList>
    </citation>
    <scope>NUCLEOTIDE SEQUENCE [LARGE SCALE GENOMIC DNA]</scope>
</reference>
<dbReference type="Proteomes" id="UP000499080">
    <property type="component" value="Unassembled WGS sequence"/>
</dbReference>
<dbReference type="EMBL" id="BGPR01098772">
    <property type="protein sequence ID" value="GBM50345.1"/>
    <property type="molecule type" value="Genomic_DNA"/>
</dbReference>
<name>A0A4Y2GC95_ARAVE</name>
<gene>
    <name evidence="1" type="ORF">AVEN_146588_1</name>
</gene>
<proteinExistence type="predicted"/>
<dbReference type="AlphaFoldDB" id="A0A4Y2GC95"/>